<dbReference type="SMART" id="SM00028">
    <property type="entry name" value="TPR"/>
    <property type="match status" value="3"/>
</dbReference>
<proteinExistence type="predicted"/>
<dbReference type="SUPFAM" id="SSF48452">
    <property type="entry name" value="TPR-like"/>
    <property type="match status" value="1"/>
</dbReference>
<dbReference type="PANTHER" id="PTHR12558">
    <property type="entry name" value="CELL DIVISION CYCLE 16,23,27"/>
    <property type="match status" value="1"/>
</dbReference>
<keyword evidence="1" id="KW-0802">TPR repeat</keyword>
<dbReference type="Pfam" id="PF13414">
    <property type="entry name" value="TPR_11"/>
    <property type="match status" value="1"/>
</dbReference>
<dbReference type="PANTHER" id="PTHR12558:SF13">
    <property type="entry name" value="CELL DIVISION CYCLE PROTEIN 27 HOMOLOG"/>
    <property type="match status" value="1"/>
</dbReference>
<organism evidence="2 3">
    <name type="scientific">Microbulbifer salipaludis</name>
    <dbReference type="NCBI Taxonomy" id="187980"/>
    <lineage>
        <taxon>Bacteria</taxon>
        <taxon>Pseudomonadati</taxon>
        <taxon>Pseudomonadota</taxon>
        <taxon>Gammaproteobacteria</taxon>
        <taxon>Cellvibrionales</taxon>
        <taxon>Microbulbiferaceae</taxon>
        <taxon>Microbulbifer</taxon>
    </lineage>
</organism>
<protein>
    <submittedName>
        <fullName evidence="2">Tetratricopeptide repeat protein</fullName>
    </submittedName>
</protein>
<dbReference type="RefSeq" id="WP_207003434.1">
    <property type="nucleotide sequence ID" value="NZ_JAEKJR010000002.1"/>
</dbReference>
<gene>
    <name evidence="2" type="ORF">JF535_14925</name>
</gene>
<dbReference type="InterPro" id="IPR011990">
    <property type="entry name" value="TPR-like_helical_dom_sf"/>
</dbReference>
<evidence type="ECO:0000313" key="3">
    <source>
        <dbReference type="Proteomes" id="UP000664293"/>
    </source>
</evidence>
<sequence>MNNQKFDSEELLHLAIHASLNGRIDDAIAKLKELLEVDPSNPNAHFLLAADYAEIKLFDKSVSHYREVLKLRPEMSVARIQFALLLTALDNLDEAAQVLEYFAGLEDESYERFVHDGLIALHQERMAEAKSALLRAIESNSDNAVLNSDLQKIVDAIVQHLGTRADQDAQVSSSSANGKSFLLSAYGERG</sequence>
<dbReference type="EMBL" id="JAEKJR010000002">
    <property type="protein sequence ID" value="MBN8432143.1"/>
    <property type="molecule type" value="Genomic_DNA"/>
</dbReference>
<accession>A0ABS3EA11</accession>
<dbReference type="Gene3D" id="1.25.40.10">
    <property type="entry name" value="Tetratricopeptide repeat domain"/>
    <property type="match status" value="1"/>
</dbReference>
<keyword evidence="3" id="KW-1185">Reference proteome</keyword>
<comment type="caution">
    <text evidence="2">The sequence shown here is derived from an EMBL/GenBank/DDBJ whole genome shotgun (WGS) entry which is preliminary data.</text>
</comment>
<evidence type="ECO:0000256" key="1">
    <source>
        <dbReference type="PROSITE-ProRule" id="PRU00339"/>
    </source>
</evidence>
<reference evidence="2 3" key="1">
    <citation type="submission" date="2020-12" db="EMBL/GenBank/DDBJ databases">
        <title>Oil enriched cultivation method for isolating marine PHA-producing bacteria.</title>
        <authorList>
            <person name="Zheng W."/>
            <person name="Yu S."/>
            <person name="Huang Y."/>
        </authorList>
    </citation>
    <scope>NUCLEOTIDE SEQUENCE [LARGE SCALE GENOMIC DNA]</scope>
    <source>
        <strain evidence="2 3">SN0-2</strain>
    </source>
</reference>
<name>A0ABS3EA11_9GAMM</name>
<dbReference type="Proteomes" id="UP000664293">
    <property type="component" value="Unassembled WGS sequence"/>
</dbReference>
<evidence type="ECO:0000313" key="2">
    <source>
        <dbReference type="EMBL" id="MBN8432143.1"/>
    </source>
</evidence>
<feature type="repeat" description="TPR" evidence="1">
    <location>
        <begin position="42"/>
        <end position="75"/>
    </location>
</feature>
<dbReference type="InterPro" id="IPR019734">
    <property type="entry name" value="TPR_rpt"/>
</dbReference>
<dbReference type="PROSITE" id="PS50005">
    <property type="entry name" value="TPR"/>
    <property type="match status" value="1"/>
</dbReference>